<dbReference type="Proteomes" id="UP001055102">
    <property type="component" value="Unassembled WGS sequence"/>
</dbReference>
<evidence type="ECO:0000256" key="7">
    <source>
        <dbReference type="SAM" id="MobiDB-lite"/>
    </source>
</evidence>
<dbReference type="Gene3D" id="3.40.50.150">
    <property type="entry name" value="Vaccinia Virus protein VP39"/>
    <property type="match status" value="1"/>
</dbReference>
<gene>
    <name evidence="9" type="primary">rsmB_1</name>
    <name evidence="9" type="ORF">AOPFMNJM_1624</name>
</gene>
<dbReference type="PANTHER" id="PTHR22807">
    <property type="entry name" value="NOP2 YEAST -RELATED NOL1/NOP2/FMU SUN DOMAIN-CONTAINING"/>
    <property type="match status" value="1"/>
</dbReference>
<dbReference type="PROSITE" id="PS51686">
    <property type="entry name" value="SAM_MT_RSMB_NOP"/>
    <property type="match status" value="1"/>
</dbReference>
<dbReference type="PROSITE" id="PS01153">
    <property type="entry name" value="NOL1_NOP2_SUN"/>
    <property type="match status" value="1"/>
</dbReference>
<feature type="binding site" evidence="6">
    <location>
        <begin position="279"/>
        <end position="285"/>
    </location>
    <ligand>
        <name>S-adenosyl-L-methionine</name>
        <dbReference type="ChEBI" id="CHEBI:59789"/>
    </ligand>
</feature>
<sequence>MASGRNARSPGGRKARARIPEPVPEIVDEPVAGLAPRRAALEAVAELLGQGRALALDDALAGAGARAGVAGPDAALARAIATATFRRLGFLKAALAARLAEGLPEDEPRFLALLATGAAQILDLSVPDHAAVDLAVRLAKAEPRLRHRAGLVNAVLRRIAREAEEIRAAETNPLADNTPDWLRQRWIAAYGRESAERIARAHLSGAAIDITVPAGADRWADMLAAVLLPTGSLRLSDTRTPVAELPGFVEGAWWVQDAAAAIPARLLHVRPNERVADLCAAPGGKTAQLAAAGAAVTAVDRSGPRLRRLSENLGRLSLEAKIVVADALDLDEPPFDAVLLDAPCSATGTIRRHPDVAWTKSEADIGRLVALQERLLDKAADLLKPGGRLVYCTCSLEREEGEEQVARFLDRHPDFALDPVRPDEIGGLSGLIDAAGHLRTLPSGEPAMDGFFASRLLKRA</sequence>
<keyword evidence="4 6" id="KW-0949">S-adenosyl-L-methionine</keyword>
<feature type="region of interest" description="Disordered" evidence="7">
    <location>
        <begin position="1"/>
        <end position="21"/>
    </location>
</feature>
<evidence type="ECO:0000256" key="4">
    <source>
        <dbReference type="ARBA" id="ARBA00022691"/>
    </source>
</evidence>
<dbReference type="SUPFAM" id="SSF53335">
    <property type="entry name" value="S-adenosyl-L-methionine-dependent methyltransferases"/>
    <property type="match status" value="1"/>
</dbReference>
<name>A0ABQ4SWP1_9HYPH</name>
<dbReference type="PRINTS" id="PR02008">
    <property type="entry name" value="RCMTFAMILY"/>
</dbReference>
<dbReference type="InterPro" id="IPR018314">
    <property type="entry name" value="RsmB/NOL1/NOP2-like_CS"/>
</dbReference>
<dbReference type="GO" id="GO:0008168">
    <property type="term" value="F:methyltransferase activity"/>
    <property type="evidence" value="ECO:0007669"/>
    <property type="project" value="UniProtKB-KW"/>
</dbReference>
<evidence type="ECO:0000256" key="6">
    <source>
        <dbReference type="PROSITE-ProRule" id="PRU01023"/>
    </source>
</evidence>
<keyword evidence="2 6" id="KW-0489">Methyltransferase</keyword>
<dbReference type="EMBL" id="BPQR01000027">
    <property type="protein sequence ID" value="GJE06308.1"/>
    <property type="molecule type" value="Genomic_DNA"/>
</dbReference>
<keyword evidence="3 6" id="KW-0808">Transferase</keyword>
<organism evidence="9 10">
    <name type="scientific">Methylobacterium jeotgali</name>
    <dbReference type="NCBI Taxonomy" id="381630"/>
    <lineage>
        <taxon>Bacteria</taxon>
        <taxon>Pseudomonadati</taxon>
        <taxon>Pseudomonadota</taxon>
        <taxon>Alphaproteobacteria</taxon>
        <taxon>Hyphomicrobiales</taxon>
        <taxon>Methylobacteriaceae</taxon>
        <taxon>Methylobacterium</taxon>
    </lineage>
</organism>
<feature type="binding site" evidence="6">
    <location>
        <position position="341"/>
    </location>
    <ligand>
        <name>S-adenosyl-L-methionine</name>
        <dbReference type="ChEBI" id="CHEBI:59789"/>
    </ligand>
</feature>
<evidence type="ECO:0000256" key="3">
    <source>
        <dbReference type="ARBA" id="ARBA00022679"/>
    </source>
</evidence>
<evidence type="ECO:0000256" key="1">
    <source>
        <dbReference type="ARBA" id="ARBA00007494"/>
    </source>
</evidence>
<evidence type="ECO:0000313" key="10">
    <source>
        <dbReference type="Proteomes" id="UP001055102"/>
    </source>
</evidence>
<dbReference type="SUPFAM" id="SSF48013">
    <property type="entry name" value="NusB-like"/>
    <property type="match status" value="1"/>
</dbReference>
<feature type="domain" description="SAM-dependent MTase RsmB/NOP-type" evidence="8">
    <location>
        <begin position="187"/>
        <end position="459"/>
    </location>
</feature>
<protein>
    <submittedName>
        <fullName evidence="9">Ribosomal RNA small subunit methyltransferase B</fullName>
    </submittedName>
</protein>
<dbReference type="InterPro" id="IPR029063">
    <property type="entry name" value="SAM-dependent_MTases_sf"/>
</dbReference>
<dbReference type="GO" id="GO:0032259">
    <property type="term" value="P:methylation"/>
    <property type="evidence" value="ECO:0007669"/>
    <property type="project" value="UniProtKB-KW"/>
</dbReference>
<evidence type="ECO:0000256" key="5">
    <source>
        <dbReference type="ARBA" id="ARBA00022884"/>
    </source>
</evidence>
<dbReference type="Gene3D" id="1.10.940.10">
    <property type="entry name" value="NusB-like"/>
    <property type="match status" value="1"/>
</dbReference>
<dbReference type="InterPro" id="IPR001678">
    <property type="entry name" value="MeTrfase_RsmB-F_NOP2_dom"/>
</dbReference>
<evidence type="ECO:0000259" key="8">
    <source>
        <dbReference type="PROSITE" id="PS51686"/>
    </source>
</evidence>
<dbReference type="Pfam" id="PF01029">
    <property type="entry name" value="NusB"/>
    <property type="match status" value="1"/>
</dbReference>
<comment type="similarity">
    <text evidence="1 6">Belongs to the class I-like SAM-binding methyltransferase superfamily. RsmB/NOP family.</text>
</comment>
<accession>A0ABQ4SWP1</accession>
<evidence type="ECO:0000313" key="9">
    <source>
        <dbReference type="EMBL" id="GJE06308.1"/>
    </source>
</evidence>
<dbReference type="Pfam" id="PF01189">
    <property type="entry name" value="Methyltr_RsmB-F"/>
    <property type="match status" value="1"/>
</dbReference>
<dbReference type="CDD" id="cd02440">
    <property type="entry name" value="AdoMet_MTases"/>
    <property type="match status" value="1"/>
</dbReference>
<dbReference type="InterPro" id="IPR035926">
    <property type="entry name" value="NusB-like_sf"/>
</dbReference>
<feature type="binding site" evidence="6">
    <location>
        <position position="300"/>
    </location>
    <ligand>
        <name>S-adenosyl-L-methionine</name>
        <dbReference type="ChEBI" id="CHEBI:59789"/>
    </ligand>
</feature>
<comment type="caution">
    <text evidence="9">The sequence shown here is derived from an EMBL/GenBank/DDBJ whole genome shotgun (WGS) entry which is preliminary data.</text>
</comment>
<keyword evidence="5 6" id="KW-0694">RNA-binding</keyword>
<proteinExistence type="inferred from homology"/>
<keyword evidence="10" id="KW-1185">Reference proteome</keyword>
<dbReference type="InterPro" id="IPR049560">
    <property type="entry name" value="MeTrfase_RsmB-F_NOP2_cat"/>
</dbReference>
<reference evidence="9" key="1">
    <citation type="journal article" date="2021" name="Front. Microbiol.">
        <title>Comprehensive Comparative Genomics and Phenotyping of Methylobacterium Species.</title>
        <authorList>
            <person name="Alessa O."/>
            <person name="Ogura Y."/>
            <person name="Fujitani Y."/>
            <person name="Takami H."/>
            <person name="Hayashi T."/>
            <person name="Sahin N."/>
            <person name="Tani A."/>
        </authorList>
    </citation>
    <scope>NUCLEOTIDE SEQUENCE</scope>
    <source>
        <strain evidence="9">LMG 23639</strain>
    </source>
</reference>
<dbReference type="PANTHER" id="PTHR22807:SF61">
    <property type="entry name" value="NOL1_NOP2_SUN FAMILY PROTEIN _ ANTITERMINATION NUSB DOMAIN-CONTAINING PROTEIN"/>
    <property type="match status" value="1"/>
</dbReference>
<feature type="active site" description="Nucleophile" evidence="6">
    <location>
        <position position="394"/>
    </location>
</feature>
<evidence type="ECO:0000256" key="2">
    <source>
        <dbReference type="ARBA" id="ARBA00022603"/>
    </source>
</evidence>
<reference evidence="9" key="2">
    <citation type="submission" date="2021-08" db="EMBL/GenBank/DDBJ databases">
        <authorList>
            <person name="Tani A."/>
            <person name="Ola A."/>
            <person name="Ogura Y."/>
            <person name="Katsura K."/>
            <person name="Hayashi T."/>
        </authorList>
    </citation>
    <scope>NUCLEOTIDE SEQUENCE</scope>
    <source>
        <strain evidence="9">LMG 23639</strain>
    </source>
</reference>
<dbReference type="InterPro" id="IPR006027">
    <property type="entry name" value="NusB_RsmB_TIM44"/>
</dbReference>
<comment type="caution">
    <text evidence="6">Lacks conserved residue(s) required for the propagation of feature annotation.</text>
</comment>
<dbReference type="InterPro" id="IPR023267">
    <property type="entry name" value="RCMT"/>
</dbReference>